<dbReference type="EMBL" id="JBJURJ010000006">
    <property type="protein sequence ID" value="MFM9328920.1"/>
    <property type="molecule type" value="Genomic_DNA"/>
</dbReference>
<gene>
    <name evidence="1" type="ORF">ACI1P1_11510</name>
</gene>
<dbReference type="EC" id="5.2.1.8" evidence="1"/>
<accession>A0ACC7NWR1</accession>
<protein>
    <submittedName>
        <fullName evidence="1">Peptidylprolyl isomerase</fullName>
        <ecNumber evidence="1">5.2.1.8</ecNumber>
    </submittedName>
</protein>
<keyword evidence="1" id="KW-0413">Isomerase</keyword>
<proteinExistence type="predicted"/>
<sequence length="297" mass="32681">MKNTSGISRIWMVSSFVLLAALVIYIIIYPPGKTEDETVAKVNGSPIVKSQLYSALVKAGGPQTLETMISEELVKQESDKANIQVTDADLEKEMDQIKKSFGSDEEFAQALATYNMTLDSLKKDMHVQVQLRKLLEPQVKITDEEIKTYYDSNLDSLKTPEQVRASHILVATKEEADAVLASLQGGADFAALAKEKSTDTASKEAGGDLDFFPKGLMEEPFETAAFALKTGELSSVVETSHGFHVIKATDHKDAATPTLDEKKEEIRQTLSEQQISTLSQSWLQEKRAAASVETFLE</sequence>
<keyword evidence="2" id="KW-1185">Reference proteome</keyword>
<evidence type="ECO:0000313" key="2">
    <source>
        <dbReference type="Proteomes" id="UP001631969"/>
    </source>
</evidence>
<comment type="caution">
    <text evidence="1">The sequence shown here is derived from an EMBL/GenBank/DDBJ whole genome shotgun (WGS) entry which is preliminary data.</text>
</comment>
<reference evidence="1" key="1">
    <citation type="submission" date="2024-12" db="EMBL/GenBank/DDBJ databases">
        <authorList>
            <person name="Wu N."/>
        </authorList>
    </citation>
    <scope>NUCLEOTIDE SEQUENCE</scope>
    <source>
        <strain evidence="1">P15</strain>
    </source>
</reference>
<organism evidence="1 2">
    <name type="scientific">Paenibacillus mesotrionivorans</name>
    <dbReference type="NCBI Taxonomy" id="3160968"/>
    <lineage>
        <taxon>Bacteria</taxon>
        <taxon>Bacillati</taxon>
        <taxon>Bacillota</taxon>
        <taxon>Bacilli</taxon>
        <taxon>Bacillales</taxon>
        <taxon>Paenibacillaceae</taxon>
        <taxon>Paenibacillus</taxon>
    </lineage>
</organism>
<evidence type="ECO:0000313" key="1">
    <source>
        <dbReference type="EMBL" id="MFM9328920.1"/>
    </source>
</evidence>
<name>A0ACC7NWR1_9BACL</name>
<dbReference type="Proteomes" id="UP001631969">
    <property type="component" value="Unassembled WGS sequence"/>
</dbReference>